<dbReference type="CDD" id="cd02440">
    <property type="entry name" value="AdoMet_MTases"/>
    <property type="match status" value="1"/>
</dbReference>
<accession>A0AA86N3F8</accession>
<dbReference type="PANTHER" id="PTHR43167:SF1">
    <property type="entry name" value="PUTATIVE (AFU_ORTHOLOGUE AFUA_6G01830)-RELATED"/>
    <property type="match status" value="1"/>
</dbReference>
<evidence type="ECO:0000256" key="1">
    <source>
        <dbReference type="SAM" id="MobiDB-lite"/>
    </source>
</evidence>
<dbReference type="PANTHER" id="PTHR43167">
    <property type="entry name" value="PUTATIVE (AFU_ORTHOLOGUE AFUA_6G01830)-RELATED"/>
    <property type="match status" value="1"/>
</dbReference>
<evidence type="ECO:0000313" key="2">
    <source>
        <dbReference type="EMBL" id="CAI4033989.1"/>
    </source>
</evidence>
<dbReference type="Gene3D" id="3.40.50.150">
    <property type="entry name" value="Vaccinia Virus protein VP39"/>
    <property type="match status" value="1"/>
</dbReference>
<gene>
    <name evidence="2" type="ORF">DNFV4_04431</name>
</gene>
<proteinExistence type="predicted"/>
<dbReference type="InterPro" id="IPR029063">
    <property type="entry name" value="SAM-dependent_MTases_sf"/>
</dbReference>
<dbReference type="RefSeq" id="WP_289271410.1">
    <property type="nucleotide sequence ID" value="NZ_OX365700.1"/>
</dbReference>
<dbReference type="Pfam" id="PF13578">
    <property type="entry name" value="Methyltransf_24"/>
    <property type="match status" value="1"/>
</dbReference>
<reference evidence="2" key="1">
    <citation type="submission" date="2022-10" db="EMBL/GenBank/DDBJ databases">
        <authorList>
            <person name="Koch H."/>
        </authorList>
    </citation>
    <scope>NUCLEOTIDE SEQUENCE</scope>
    <source>
        <strain evidence="2">DNF</strain>
    </source>
</reference>
<feature type="compositionally biased region" description="Low complexity" evidence="1">
    <location>
        <begin position="40"/>
        <end position="49"/>
    </location>
</feature>
<dbReference type="SUPFAM" id="SSF53335">
    <property type="entry name" value="S-adenosyl-L-methionine-dependent methyltransferases"/>
    <property type="match status" value="1"/>
</dbReference>
<dbReference type="KEGG" id="nti:DNFV4_04431"/>
<dbReference type="EMBL" id="OX365700">
    <property type="protein sequence ID" value="CAI4033989.1"/>
    <property type="molecule type" value="Genomic_DNA"/>
</dbReference>
<dbReference type="AlphaFoldDB" id="A0AA86N3F8"/>
<evidence type="ECO:0000313" key="3">
    <source>
        <dbReference type="Proteomes" id="UP001179121"/>
    </source>
</evidence>
<keyword evidence="3" id="KW-1185">Reference proteome</keyword>
<sequence length="253" mass="26975">MPESSSGIEALRAKMAERSGDSVGVFREGGDGPSVGAGSAGQSSGPAQGRRSLTEVAHVTSVSPLWETFLYLCAKEAGSKTILELGTAAGISGCYLASAPSCRRFITVEGSPERARLAQAHLRQVVGCFELITASFDAALDRILPGLRDGIDLAFIDGSKKKGENLRLFDRLSARLNPGSVIIFDDIHWSTDLWNDWNVLGRRAGLTHAIGAGRFGLCLWGGGGVRPRTDTLYGIAGLDLYGVKQRLSRWRPG</sequence>
<feature type="region of interest" description="Disordered" evidence="1">
    <location>
        <begin position="22"/>
        <end position="52"/>
    </location>
</feature>
<protein>
    <recommendedName>
        <fullName evidence="4">O-methyltransferase</fullName>
    </recommendedName>
</protein>
<dbReference type="Proteomes" id="UP001179121">
    <property type="component" value="Chromosome"/>
</dbReference>
<organism evidence="2 3">
    <name type="scientific">Nitrospira tepida</name>
    <dbReference type="NCBI Taxonomy" id="2973512"/>
    <lineage>
        <taxon>Bacteria</taxon>
        <taxon>Pseudomonadati</taxon>
        <taxon>Nitrospirota</taxon>
        <taxon>Nitrospiria</taxon>
        <taxon>Nitrospirales</taxon>
        <taxon>Nitrospiraceae</taxon>
        <taxon>Nitrospira</taxon>
    </lineage>
</organism>
<name>A0AA86N3F8_9BACT</name>
<evidence type="ECO:0008006" key="4">
    <source>
        <dbReference type="Google" id="ProtNLM"/>
    </source>
</evidence>